<dbReference type="NCBIfam" id="TIGR00696">
    <property type="entry name" value="wecG_tagA_cpsF"/>
    <property type="match status" value="1"/>
</dbReference>
<organism evidence="3 4">
    <name type="scientific">Parasedimentitalea denitrificans</name>
    <dbReference type="NCBI Taxonomy" id="2211118"/>
    <lineage>
        <taxon>Bacteria</taxon>
        <taxon>Pseudomonadati</taxon>
        <taxon>Pseudomonadota</taxon>
        <taxon>Alphaproteobacteria</taxon>
        <taxon>Rhodobacterales</taxon>
        <taxon>Paracoccaceae</taxon>
        <taxon>Parasedimentitalea</taxon>
    </lineage>
</organism>
<evidence type="ECO:0000313" key="3">
    <source>
        <dbReference type="EMBL" id="NIZ63089.1"/>
    </source>
</evidence>
<dbReference type="PANTHER" id="PTHR34136:SF1">
    <property type="entry name" value="UDP-N-ACETYL-D-MANNOSAMINURONIC ACID TRANSFERASE"/>
    <property type="match status" value="1"/>
</dbReference>
<proteinExistence type="predicted"/>
<dbReference type="EMBL" id="QHLQ01000027">
    <property type="protein sequence ID" value="NIZ63089.1"/>
    <property type="molecule type" value="Genomic_DNA"/>
</dbReference>
<dbReference type="Pfam" id="PF03808">
    <property type="entry name" value="Glyco_tran_WecG"/>
    <property type="match status" value="1"/>
</dbReference>
<accession>A0ABX0WBQ9</accession>
<keyword evidence="1" id="KW-0328">Glycosyltransferase</keyword>
<comment type="caution">
    <text evidence="3">The sequence shown here is derived from an EMBL/GenBank/DDBJ whole genome shotgun (WGS) entry which is preliminary data.</text>
</comment>
<dbReference type="CDD" id="cd06533">
    <property type="entry name" value="Glyco_transf_WecG_TagA"/>
    <property type="match status" value="1"/>
</dbReference>
<dbReference type="InterPro" id="IPR004629">
    <property type="entry name" value="WecG_TagA_CpsF"/>
</dbReference>
<evidence type="ECO:0000256" key="2">
    <source>
        <dbReference type="ARBA" id="ARBA00022679"/>
    </source>
</evidence>
<evidence type="ECO:0000256" key="1">
    <source>
        <dbReference type="ARBA" id="ARBA00022676"/>
    </source>
</evidence>
<keyword evidence="4" id="KW-1185">Reference proteome</keyword>
<protein>
    <submittedName>
        <fullName evidence="3">Glycosyltransferase</fullName>
    </submittedName>
</protein>
<name>A0ABX0WBQ9_9RHOB</name>
<dbReference type="RefSeq" id="WP_167685696.1">
    <property type="nucleotide sequence ID" value="NZ_QHLQ01000027.1"/>
</dbReference>
<dbReference type="Proteomes" id="UP001429564">
    <property type="component" value="Unassembled WGS sequence"/>
</dbReference>
<gene>
    <name evidence="3" type="ORF">DL239_19155</name>
</gene>
<keyword evidence="2" id="KW-0808">Transferase</keyword>
<evidence type="ECO:0000313" key="4">
    <source>
        <dbReference type="Proteomes" id="UP001429564"/>
    </source>
</evidence>
<sequence length="272" mass="30472">MHMPSSQGTPMNPILSYDVLGLPIAATSLHEASSQIHAWRNDDTGRYIGARDVASLVAMSEDPELQQVATGAAMNLPDGMPIVLVGKMRGQKVSRTCGPDLMEKMLLESDETGLRHFFFGGKKGVAEALRDRFLARNPKIQVAGCFSPPFGQVAAKDDEQTIKMLRDSGADVVWVGMSSPRQDLWMAEHVDRLPMTLIGVGAAFDFHAGTVRRAPKLMQKASLEWLFRLMSEPRRLWRRYLVLAPKFVWRVAFQSRANIVRDRSAQRILRRQ</sequence>
<reference evidence="3 4" key="1">
    <citation type="submission" date="2018-05" db="EMBL/GenBank/DDBJ databases">
        <authorList>
            <person name="Zhang Y.-J."/>
        </authorList>
    </citation>
    <scope>NUCLEOTIDE SEQUENCE [LARGE SCALE GENOMIC DNA]</scope>
    <source>
        <strain evidence="3 4">CY04</strain>
    </source>
</reference>
<dbReference type="PANTHER" id="PTHR34136">
    <property type="match status" value="1"/>
</dbReference>